<name>A0ACC3BTL3_PYRYE</name>
<evidence type="ECO:0000313" key="1">
    <source>
        <dbReference type="EMBL" id="KAK1861391.1"/>
    </source>
</evidence>
<gene>
    <name evidence="1" type="ORF">I4F81_003975</name>
</gene>
<organism evidence="1 2">
    <name type="scientific">Pyropia yezoensis</name>
    <name type="common">Susabi-nori</name>
    <name type="synonym">Porphyra yezoensis</name>
    <dbReference type="NCBI Taxonomy" id="2788"/>
    <lineage>
        <taxon>Eukaryota</taxon>
        <taxon>Rhodophyta</taxon>
        <taxon>Bangiophyceae</taxon>
        <taxon>Bangiales</taxon>
        <taxon>Bangiaceae</taxon>
        <taxon>Pyropia</taxon>
    </lineage>
</organism>
<keyword evidence="2" id="KW-1185">Reference proteome</keyword>
<reference evidence="1" key="1">
    <citation type="submission" date="2019-11" db="EMBL/GenBank/DDBJ databases">
        <title>Nori genome reveals adaptations in red seaweeds to the harsh intertidal environment.</title>
        <authorList>
            <person name="Wang D."/>
            <person name="Mao Y."/>
        </authorList>
    </citation>
    <scope>NUCLEOTIDE SEQUENCE</scope>
    <source>
        <tissue evidence="1">Gametophyte</tissue>
    </source>
</reference>
<dbReference type="EMBL" id="CM020618">
    <property type="protein sequence ID" value="KAK1861391.1"/>
    <property type="molecule type" value="Genomic_DNA"/>
</dbReference>
<dbReference type="Proteomes" id="UP000798662">
    <property type="component" value="Chromosome 1"/>
</dbReference>
<evidence type="ECO:0000313" key="2">
    <source>
        <dbReference type="Proteomes" id="UP000798662"/>
    </source>
</evidence>
<accession>A0ACC3BTL3</accession>
<sequence length="161" mass="16653">MPPVAGGTHGTSQRTRPPSWAGDALSCQAPPRRCGGRPLQLHQHRSLALTPSLRPTPPRLHSRLTSTPLSLSPPPLLHHLPCFEVLHRRRLPQVGDVDYDGAMSGLALAVSTRPTSRLAWAGDLPVAGIMTGRSVSASAVPAVDAVASKGGSFSSGVAAGG</sequence>
<comment type="caution">
    <text evidence="1">The sequence shown here is derived from an EMBL/GenBank/DDBJ whole genome shotgun (WGS) entry which is preliminary data.</text>
</comment>
<protein>
    <submittedName>
        <fullName evidence="1">Uncharacterized protein</fullName>
    </submittedName>
</protein>
<proteinExistence type="predicted"/>